<reference evidence="5" key="1">
    <citation type="journal article" date="2020" name="Microorganisms">
        <title>Reliable Identification of Environmental Pseudomonas Isolates Using the rpoD Gene.</title>
        <authorList>
            <consortium name="The Broad Institute Genome Sequencing Platform"/>
            <person name="Girard L."/>
            <person name="Lood C."/>
            <person name="Rokni-Zadeh H."/>
            <person name="van Noort V."/>
            <person name="Lavigne R."/>
            <person name="De Mot R."/>
        </authorList>
    </citation>
    <scope>NUCLEOTIDE SEQUENCE [LARGE SCALE GENOMIC DNA]</scope>
    <source>
        <strain evidence="5">SWRI145</strain>
    </source>
</reference>
<dbReference type="HAMAP" id="MF_01919">
    <property type="entry name" value="ZapE"/>
    <property type="match status" value="1"/>
</dbReference>
<keyword evidence="3" id="KW-0963">Cytoplasm</keyword>
<organism evidence="5">
    <name type="scientific">Pseudomonas tritici</name>
    <dbReference type="NCBI Taxonomy" id="2745518"/>
    <lineage>
        <taxon>Bacteria</taxon>
        <taxon>Pseudomonadati</taxon>
        <taxon>Pseudomonadota</taxon>
        <taxon>Gammaproteobacteria</taxon>
        <taxon>Pseudomonadales</taxon>
        <taxon>Pseudomonadaceae</taxon>
        <taxon>Pseudomonas</taxon>
    </lineage>
</organism>
<gene>
    <name evidence="3" type="primary">zapE</name>
    <name evidence="5" type="ORF">HU722_03570</name>
</gene>
<evidence type="ECO:0000256" key="3">
    <source>
        <dbReference type="HAMAP-Rule" id="MF_01919"/>
    </source>
</evidence>
<dbReference type="InterPro" id="IPR030870">
    <property type="entry name" value="ZapE"/>
</dbReference>
<dbReference type="NCBIfam" id="NF040713">
    <property type="entry name" value="ZapE"/>
    <property type="match status" value="1"/>
</dbReference>
<dbReference type="AlphaFoldDB" id="A0A8H9YNE3"/>
<comment type="function">
    <text evidence="3">Reduces the stability of FtsZ polymers in the presence of ATP.</text>
</comment>
<dbReference type="GO" id="GO:0005524">
    <property type="term" value="F:ATP binding"/>
    <property type="evidence" value="ECO:0007669"/>
    <property type="project" value="UniProtKB-UniRule"/>
</dbReference>
<name>A0A8H9YNE3_9PSED</name>
<keyword evidence="2 3" id="KW-0067">ATP-binding</keyword>
<keyword evidence="3" id="KW-0131">Cell cycle</keyword>
<feature type="compositionally biased region" description="Polar residues" evidence="4">
    <location>
        <begin position="1"/>
        <end position="18"/>
    </location>
</feature>
<evidence type="ECO:0000256" key="1">
    <source>
        <dbReference type="ARBA" id="ARBA00022741"/>
    </source>
</evidence>
<keyword evidence="3" id="KW-0378">Hydrolase</keyword>
<dbReference type="FunFam" id="3.40.50.300:FF:001019">
    <property type="entry name" value="Cell division protein ZapE"/>
    <property type="match status" value="1"/>
</dbReference>
<dbReference type="GO" id="GO:0016887">
    <property type="term" value="F:ATP hydrolysis activity"/>
    <property type="evidence" value="ECO:0007669"/>
    <property type="project" value="UniProtKB-UniRule"/>
</dbReference>
<dbReference type="PANTHER" id="PTHR12169">
    <property type="entry name" value="ATPASE N2B"/>
    <property type="match status" value="1"/>
</dbReference>
<sequence length="374" mass="42784">MQSLSPTSRYQQALNEGTHQPDDVQRDAVNRLNSIYQNLTTEPTETAQTSGLKAAFGRLLGKKEPQTVPPVRGLYMWGGVGRGKTWLMDMFYQSLPGTRKQRLHFHRFMLRVHEELTALQGHSDPLEIVADRFKAETDVLCFDEFFVSDITDAMLLGGLMKALFARGITLVATSNIPPDDLYRNGLQHARFLPAIDAIKEHCDIMNVDAGVDYRLRTLTQAHLWLSPLNEETQSQMDKLWLALAGAKRDKSPELEINHRPLQTLGVENQTLAVSFATLCVDARSQHDYIALSRLFHTVMLFDVPVMASLMESEARRFIALVDEFYERHVKLVVSAEVPLYEIYQGERLKFEFQRCLSRLQEMQSEEYLKRAHMP</sequence>
<dbReference type="InterPro" id="IPR005654">
    <property type="entry name" value="ATPase_AFG1-like"/>
</dbReference>
<dbReference type="GO" id="GO:0051301">
    <property type="term" value="P:cell division"/>
    <property type="evidence" value="ECO:0007669"/>
    <property type="project" value="UniProtKB-UniRule"/>
</dbReference>
<feature type="region of interest" description="Disordered" evidence="4">
    <location>
        <begin position="1"/>
        <end position="24"/>
    </location>
</feature>
<proteinExistence type="inferred from homology"/>
<dbReference type="GO" id="GO:0005737">
    <property type="term" value="C:cytoplasm"/>
    <property type="evidence" value="ECO:0007669"/>
    <property type="project" value="UniProtKB-SubCell"/>
</dbReference>
<keyword evidence="3" id="KW-0132">Cell division</keyword>
<protein>
    <recommendedName>
        <fullName evidence="3">Cell division protein ZapE</fullName>
    </recommendedName>
    <alternativeName>
        <fullName evidence="3">Z ring-associated protein ZapE</fullName>
    </alternativeName>
</protein>
<comment type="subcellular location">
    <subcellularLocation>
        <location evidence="3">Cytoplasm</location>
    </subcellularLocation>
</comment>
<dbReference type="Pfam" id="PF03969">
    <property type="entry name" value="AFG1_ATPase"/>
    <property type="match status" value="1"/>
</dbReference>
<dbReference type="PANTHER" id="PTHR12169:SF6">
    <property type="entry name" value="AFG1-LIKE ATPASE"/>
    <property type="match status" value="1"/>
</dbReference>
<dbReference type="GO" id="GO:0032153">
    <property type="term" value="C:cell division site"/>
    <property type="evidence" value="ECO:0007669"/>
    <property type="project" value="TreeGrafter"/>
</dbReference>
<dbReference type="SUPFAM" id="SSF52540">
    <property type="entry name" value="P-loop containing nucleoside triphosphate hydrolases"/>
    <property type="match status" value="1"/>
</dbReference>
<comment type="subunit">
    <text evidence="3">Interacts with FtsZ.</text>
</comment>
<dbReference type="InterPro" id="IPR027417">
    <property type="entry name" value="P-loop_NTPase"/>
</dbReference>
<evidence type="ECO:0000313" key="5">
    <source>
        <dbReference type="EMBL" id="MBC3290595.1"/>
    </source>
</evidence>
<accession>A0A8H9YNE3</accession>
<comment type="similarity">
    <text evidence="3">Belongs to the AFG1 ATPase family. ZapE subfamily.</text>
</comment>
<evidence type="ECO:0000256" key="4">
    <source>
        <dbReference type="SAM" id="MobiDB-lite"/>
    </source>
</evidence>
<feature type="binding site" evidence="3">
    <location>
        <begin position="78"/>
        <end position="85"/>
    </location>
    <ligand>
        <name>ATP</name>
        <dbReference type="ChEBI" id="CHEBI:30616"/>
    </ligand>
</feature>
<keyword evidence="1 3" id="KW-0547">Nucleotide-binding</keyword>
<comment type="caution">
    <text evidence="5">The sequence shown here is derived from an EMBL/GenBank/DDBJ whole genome shotgun (WGS) entry which is preliminary data.</text>
</comment>
<dbReference type="EMBL" id="JABWQF010000002">
    <property type="protein sequence ID" value="MBC3290595.1"/>
    <property type="molecule type" value="Genomic_DNA"/>
</dbReference>
<evidence type="ECO:0000256" key="2">
    <source>
        <dbReference type="ARBA" id="ARBA00022840"/>
    </source>
</evidence>
<dbReference type="Gene3D" id="3.40.50.300">
    <property type="entry name" value="P-loop containing nucleotide triphosphate hydrolases"/>
    <property type="match status" value="1"/>
</dbReference>